<dbReference type="PANTHER" id="PTHR12110">
    <property type="entry name" value="HYDROXYPYRUVATE ISOMERASE"/>
    <property type="match status" value="1"/>
</dbReference>
<evidence type="ECO:0000259" key="1">
    <source>
        <dbReference type="Pfam" id="PF01261"/>
    </source>
</evidence>
<name>A0ABN7RKC2_THEXY</name>
<dbReference type="RefSeq" id="WP_015253490.1">
    <property type="nucleotide sequence ID" value="NZ_CAJRAY010000002.1"/>
</dbReference>
<proteinExistence type="predicted"/>
<dbReference type="Pfam" id="PF01261">
    <property type="entry name" value="AP_endonuc_2"/>
    <property type="match status" value="1"/>
</dbReference>
<dbReference type="SUPFAM" id="SSF51658">
    <property type="entry name" value="Xylose isomerase-like"/>
    <property type="match status" value="1"/>
</dbReference>
<keyword evidence="3" id="KW-1185">Reference proteome</keyword>
<dbReference type="GO" id="GO:0009045">
    <property type="term" value="F:xylose isomerase activity"/>
    <property type="evidence" value="ECO:0007669"/>
    <property type="project" value="UniProtKB-EC"/>
</dbReference>
<gene>
    <name evidence="2" type="primary">txxe97</name>
    <name evidence="2" type="ORF">TXXE_00585</name>
</gene>
<organism evidence="2 3">
    <name type="scientific">Thermobacillus xylanilyticus</name>
    <dbReference type="NCBI Taxonomy" id="76633"/>
    <lineage>
        <taxon>Bacteria</taxon>
        <taxon>Bacillati</taxon>
        <taxon>Bacillota</taxon>
        <taxon>Bacilli</taxon>
        <taxon>Bacillales</taxon>
        <taxon>Paenibacillaceae</taxon>
        <taxon>Thermobacillus</taxon>
    </lineage>
</organism>
<reference evidence="2 3" key="1">
    <citation type="submission" date="2021-04" db="EMBL/GenBank/DDBJ databases">
        <authorList>
            <person name="Rakotoarivonina H."/>
        </authorList>
    </citation>
    <scope>NUCLEOTIDE SEQUENCE [LARGE SCALE GENOMIC DNA]</scope>
    <source>
        <strain evidence="2 3">XE</strain>
    </source>
</reference>
<keyword evidence="2" id="KW-0413">Isomerase</keyword>
<dbReference type="InterPro" id="IPR036237">
    <property type="entry name" value="Xyl_isomerase-like_sf"/>
</dbReference>
<sequence length="256" mass="29196">MKKEQIAAQLYTLREFTKTAEDLDLTLQRVAEIGYTAVQVSAIGPIDPREVKASADRHGLSICATHVPYARLLGDLDAVIAEHKLWNCRYVGLGMIPRHYAEAGREGYEAFIREMSEPARKLRDAGLQFVYHNHKLEFEKYGGRTAMDLLLAETDPLDFHFELDTYWAQAGGADPAAWIRKLDGRMKVVHLKDMAIYEDEQHFAELGEGNMNWDAILDACRAVGMEWYIVEQDVCRRDPFESLAVSWKYLAARADR</sequence>
<evidence type="ECO:0000313" key="3">
    <source>
        <dbReference type="Proteomes" id="UP000681526"/>
    </source>
</evidence>
<dbReference type="EC" id="5.3.1.5" evidence="2"/>
<protein>
    <submittedName>
        <fullName evidence="2">Xylose isomerase domain-containing protein TIM barrel</fullName>
        <ecNumber evidence="2">5.3.1.5</ecNumber>
    </submittedName>
</protein>
<dbReference type="PANTHER" id="PTHR12110:SF41">
    <property type="entry name" value="INOSOSE DEHYDRATASE"/>
    <property type="match status" value="1"/>
</dbReference>
<dbReference type="Proteomes" id="UP000681526">
    <property type="component" value="Unassembled WGS sequence"/>
</dbReference>
<comment type="caution">
    <text evidence="2">The sequence shown here is derived from an EMBL/GenBank/DDBJ whole genome shotgun (WGS) entry which is preliminary data.</text>
</comment>
<dbReference type="EMBL" id="CAJRAY010000002">
    <property type="protein sequence ID" value="CAG5076468.1"/>
    <property type="molecule type" value="Genomic_DNA"/>
</dbReference>
<accession>A0ABN7RKC2</accession>
<dbReference type="Gene3D" id="3.20.20.150">
    <property type="entry name" value="Divalent-metal-dependent TIM barrel enzymes"/>
    <property type="match status" value="1"/>
</dbReference>
<dbReference type="InterPro" id="IPR013022">
    <property type="entry name" value="Xyl_isomerase-like_TIM-brl"/>
</dbReference>
<feature type="domain" description="Xylose isomerase-like TIM barrel" evidence="1">
    <location>
        <begin position="27"/>
        <end position="232"/>
    </location>
</feature>
<evidence type="ECO:0000313" key="2">
    <source>
        <dbReference type="EMBL" id="CAG5076468.1"/>
    </source>
</evidence>
<dbReference type="InterPro" id="IPR050312">
    <property type="entry name" value="IolE/XylAMocC-like"/>
</dbReference>